<protein>
    <submittedName>
        <fullName evidence="2">Uncharacterized protein</fullName>
    </submittedName>
</protein>
<comment type="caution">
    <text evidence="2">The sequence shown here is derived from an EMBL/GenBank/DDBJ whole genome shotgun (WGS) entry which is preliminary data.</text>
</comment>
<organism evidence="2 3">
    <name type="scientific">Citrus x changshan-huyou</name>
    <dbReference type="NCBI Taxonomy" id="2935761"/>
    <lineage>
        <taxon>Eukaryota</taxon>
        <taxon>Viridiplantae</taxon>
        <taxon>Streptophyta</taxon>
        <taxon>Embryophyta</taxon>
        <taxon>Tracheophyta</taxon>
        <taxon>Spermatophyta</taxon>
        <taxon>Magnoliopsida</taxon>
        <taxon>eudicotyledons</taxon>
        <taxon>Gunneridae</taxon>
        <taxon>Pentapetalae</taxon>
        <taxon>rosids</taxon>
        <taxon>malvids</taxon>
        <taxon>Sapindales</taxon>
        <taxon>Rutaceae</taxon>
        <taxon>Aurantioideae</taxon>
        <taxon>Citrus</taxon>
    </lineage>
</organism>
<accession>A0AAP0R0Y8</accession>
<proteinExistence type="predicted"/>
<dbReference type="Proteomes" id="UP001428341">
    <property type="component" value="Unassembled WGS sequence"/>
</dbReference>
<dbReference type="AlphaFoldDB" id="A0AAP0R0Y8"/>
<sequence length="66" mass="7405">MMGRISQPLKPSAARRSTKAMSLMTRRKPRCNSTVEAYNILRAWPLRITSEELVEAKSGVGTDKQV</sequence>
<gene>
    <name evidence="2" type="ORF">WN944_023171</name>
</gene>
<keyword evidence="3" id="KW-1185">Reference proteome</keyword>
<evidence type="ECO:0000256" key="1">
    <source>
        <dbReference type="SAM" id="MobiDB-lite"/>
    </source>
</evidence>
<evidence type="ECO:0000313" key="3">
    <source>
        <dbReference type="Proteomes" id="UP001428341"/>
    </source>
</evidence>
<name>A0AAP0R0Y8_9ROSI</name>
<dbReference type="EMBL" id="JBCGBO010000001">
    <property type="protein sequence ID" value="KAK9230204.1"/>
    <property type="molecule type" value="Genomic_DNA"/>
</dbReference>
<feature type="region of interest" description="Disordered" evidence="1">
    <location>
        <begin position="1"/>
        <end position="28"/>
    </location>
</feature>
<reference evidence="2 3" key="1">
    <citation type="submission" date="2024-05" db="EMBL/GenBank/DDBJ databases">
        <title>Haplotype-resolved chromosome-level genome assembly of Huyou (Citrus changshanensis).</title>
        <authorList>
            <person name="Miao C."/>
            <person name="Chen W."/>
            <person name="Wu Y."/>
            <person name="Wang L."/>
            <person name="Zhao S."/>
            <person name="Grierson D."/>
            <person name="Xu C."/>
            <person name="Chen K."/>
        </authorList>
    </citation>
    <scope>NUCLEOTIDE SEQUENCE [LARGE SCALE GENOMIC DNA]</scope>
    <source>
        <strain evidence="2">01-14</strain>
        <tissue evidence="2">Leaf</tissue>
    </source>
</reference>
<evidence type="ECO:0000313" key="2">
    <source>
        <dbReference type="EMBL" id="KAK9230204.1"/>
    </source>
</evidence>